<accession>A0A8J3TKT9</accession>
<dbReference type="RefSeq" id="WP_203951606.1">
    <property type="nucleotide sequence ID" value="NZ_BOOO01000004.1"/>
</dbReference>
<evidence type="ECO:0000313" key="1">
    <source>
        <dbReference type="EMBL" id="GII27551.1"/>
    </source>
</evidence>
<dbReference type="Gene3D" id="1.25.40.10">
    <property type="entry name" value="Tetratricopeptide repeat domain"/>
    <property type="match status" value="1"/>
</dbReference>
<evidence type="ECO:0000313" key="2">
    <source>
        <dbReference type="Proteomes" id="UP000650628"/>
    </source>
</evidence>
<sequence length="208" mass="22777">MGLFSSGWRRERRLQALQDASNKHAETALLLWRAGHADEALVHNRQALTVIRRLRAEEPNNEQHLAQLAGKLYNHAGMLTQSGQFAEAADTARACLDSYLELTGGEVSQAAILEDRLMRLSHSPRPTLTPRGDLIRLAAMTADAKGRLASILAVLRSPGAAEEALRLGSEAVSTYQILARADNDYGADLARVQEQYAVTVRRLLGEKA</sequence>
<proteinExistence type="predicted"/>
<dbReference type="AlphaFoldDB" id="A0A8J3TKT9"/>
<dbReference type="Proteomes" id="UP000650628">
    <property type="component" value="Unassembled WGS sequence"/>
</dbReference>
<comment type="caution">
    <text evidence="1">The sequence shown here is derived from an EMBL/GenBank/DDBJ whole genome shotgun (WGS) entry which is preliminary data.</text>
</comment>
<name>A0A8J3TKT9_9ACTN</name>
<reference evidence="1 2" key="1">
    <citation type="submission" date="2021-01" db="EMBL/GenBank/DDBJ databases">
        <title>Whole genome shotgun sequence of Planotetraspora mira NBRC 15435.</title>
        <authorList>
            <person name="Komaki H."/>
            <person name="Tamura T."/>
        </authorList>
    </citation>
    <scope>NUCLEOTIDE SEQUENCE [LARGE SCALE GENOMIC DNA]</scope>
    <source>
        <strain evidence="1 2">NBRC 15435</strain>
    </source>
</reference>
<dbReference type="EMBL" id="BOOO01000004">
    <property type="protein sequence ID" value="GII27551.1"/>
    <property type="molecule type" value="Genomic_DNA"/>
</dbReference>
<keyword evidence="2" id="KW-1185">Reference proteome</keyword>
<protein>
    <recommendedName>
        <fullName evidence="3">Tetratricopeptide repeat protein</fullName>
    </recommendedName>
</protein>
<gene>
    <name evidence="1" type="ORF">Pmi06nite_09930</name>
</gene>
<organism evidence="1 2">
    <name type="scientific">Planotetraspora mira</name>
    <dbReference type="NCBI Taxonomy" id="58121"/>
    <lineage>
        <taxon>Bacteria</taxon>
        <taxon>Bacillati</taxon>
        <taxon>Actinomycetota</taxon>
        <taxon>Actinomycetes</taxon>
        <taxon>Streptosporangiales</taxon>
        <taxon>Streptosporangiaceae</taxon>
        <taxon>Planotetraspora</taxon>
    </lineage>
</organism>
<dbReference type="InterPro" id="IPR011990">
    <property type="entry name" value="TPR-like_helical_dom_sf"/>
</dbReference>
<evidence type="ECO:0008006" key="3">
    <source>
        <dbReference type="Google" id="ProtNLM"/>
    </source>
</evidence>